<dbReference type="OrthoDB" id="8966445at2"/>
<name>D5BZ80_NITHN</name>
<gene>
    <name evidence="1" type="ordered locus">Nhal_3040</name>
</gene>
<sequence>MSKLMIIDLSESKTLDGEAMSSVRGGMKAMTSLSWYPYGGDRYLEVSPTQAISQFQGLENMVGNNVANFGHYNVHNTNTQNQDAYNNVNVGRLW</sequence>
<reference evidence="2" key="1">
    <citation type="submission" date="2010-04" db="EMBL/GenBank/DDBJ databases">
        <title>Complete genome sequence of Nitrosococcus halophilus Nc4, a salt-adapted, aerobic obligate ammonia-oxidizing sulfur purple bacterium.</title>
        <authorList>
            <consortium name="US DOE Joint Genome Institute"/>
            <person name="Campbell M.A."/>
            <person name="Malfatti S.A."/>
            <person name="Chain P.S.G."/>
            <person name="Heidelberg J.F."/>
            <person name="Ward B.B."/>
            <person name="Klotz M.G."/>
        </authorList>
    </citation>
    <scope>NUCLEOTIDE SEQUENCE [LARGE SCALE GENOMIC DNA]</scope>
    <source>
        <strain evidence="2">Nc4</strain>
    </source>
</reference>
<dbReference type="HOGENOM" id="CLU_2356859_0_0_6"/>
<dbReference type="KEGG" id="nhl:Nhal_3040"/>
<keyword evidence="2" id="KW-1185">Reference proteome</keyword>
<dbReference type="Proteomes" id="UP000001844">
    <property type="component" value="Chromosome"/>
</dbReference>
<dbReference type="RefSeq" id="WP_013033944.1">
    <property type="nucleotide sequence ID" value="NC_013960.1"/>
</dbReference>
<dbReference type="AlphaFoldDB" id="D5BZ80"/>
<dbReference type="EMBL" id="CP001798">
    <property type="protein sequence ID" value="ADE16094.1"/>
    <property type="molecule type" value="Genomic_DNA"/>
</dbReference>
<accession>D5BZ80</accession>
<organism evidence="1 2">
    <name type="scientific">Nitrosococcus halophilus (strain Nc4)</name>
    <dbReference type="NCBI Taxonomy" id="472759"/>
    <lineage>
        <taxon>Bacteria</taxon>
        <taxon>Pseudomonadati</taxon>
        <taxon>Pseudomonadota</taxon>
        <taxon>Gammaproteobacteria</taxon>
        <taxon>Chromatiales</taxon>
        <taxon>Chromatiaceae</taxon>
        <taxon>Nitrosococcus</taxon>
    </lineage>
</organism>
<evidence type="ECO:0000313" key="2">
    <source>
        <dbReference type="Proteomes" id="UP000001844"/>
    </source>
</evidence>
<protein>
    <submittedName>
        <fullName evidence="1">Uncharacterized protein</fullName>
    </submittedName>
</protein>
<proteinExistence type="predicted"/>
<evidence type="ECO:0000313" key="1">
    <source>
        <dbReference type="EMBL" id="ADE16094.1"/>
    </source>
</evidence>